<evidence type="ECO:0000313" key="1">
    <source>
        <dbReference type="EMBL" id="BBO79052.1"/>
    </source>
</evidence>
<dbReference type="KEGG" id="dwd:DSCW_64690"/>
<dbReference type="Gene3D" id="3.40.50.1820">
    <property type="entry name" value="alpha/beta hydrolase"/>
    <property type="match status" value="1"/>
</dbReference>
<dbReference type="Pfam" id="PF06028">
    <property type="entry name" value="DUF915"/>
    <property type="match status" value="1"/>
</dbReference>
<dbReference type="EMBL" id="AP021875">
    <property type="protein sequence ID" value="BBO79052.1"/>
    <property type="molecule type" value="Genomic_DNA"/>
</dbReference>
<organism evidence="1 2">
    <name type="scientific">Desulfosarcina widdelii</name>
    <dbReference type="NCBI Taxonomy" id="947919"/>
    <lineage>
        <taxon>Bacteria</taxon>
        <taxon>Pseudomonadati</taxon>
        <taxon>Thermodesulfobacteriota</taxon>
        <taxon>Desulfobacteria</taxon>
        <taxon>Desulfobacterales</taxon>
        <taxon>Desulfosarcinaceae</taxon>
        <taxon>Desulfosarcina</taxon>
    </lineage>
</organism>
<dbReference type="AlphaFoldDB" id="A0A5K7ZAI8"/>
<reference evidence="1 2" key="1">
    <citation type="submission" date="2019-11" db="EMBL/GenBank/DDBJ databases">
        <title>Comparative genomics of hydrocarbon-degrading Desulfosarcina strains.</title>
        <authorList>
            <person name="Watanabe M."/>
            <person name="Kojima H."/>
            <person name="Fukui M."/>
        </authorList>
    </citation>
    <scope>NUCLEOTIDE SEQUENCE [LARGE SCALE GENOMIC DNA]</scope>
    <source>
        <strain evidence="1 2">PP31</strain>
    </source>
</reference>
<name>A0A5K7ZAI8_9BACT</name>
<dbReference type="RefSeq" id="WP_170302556.1">
    <property type="nucleotide sequence ID" value="NZ_AP021875.1"/>
</dbReference>
<evidence type="ECO:0000313" key="2">
    <source>
        <dbReference type="Proteomes" id="UP000427769"/>
    </source>
</evidence>
<accession>A0A5K7ZAI8</accession>
<dbReference type="SUPFAM" id="SSF53474">
    <property type="entry name" value="alpha/beta-Hydrolases"/>
    <property type="match status" value="1"/>
</dbReference>
<proteinExistence type="predicted"/>
<dbReference type="InterPro" id="IPR010315">
    <property type="entry name" value="DUF915_hydro-like"/>
</dbReference>
<keyword evidence="2" id="KW-1185">Reference proteome</keyword>
<protein>
    <recommendedName>
        <fullName evidence="3">DUF676 domain-containing protein</fullName>
    </recommendedName>
</protein>
<gene>
    <name evidence="1" type="ORF">DSCW_64690</name>
</gene>
<dbReference type="Proteomes" id="UP000427769">
    <property type="component" value="Chromosome"/>
</dbReference>
<evidence type="ECO:0008006" key="3">
    <source>
        <dbReference type="Google" id="ProtNLM"/>
    </source>
</evidence>
<sequence length="649" mass="73289">MIGFKTERFSLSRKVIPLLFLMCLIPMGCALIKSKADIDKSLEYTVIVGRVLANASGNGPIVVAAHAMDEGTPDFHYTVLHESGEYELMLVPGKYEIFAYRDENRDLVYDAGEPAGQYGNQGSLCVPAVGVVFDIDIVIPPGGATTAIPHGTIISSSRPNKLYSRQAGDITDLDDERFSEEIGTRGFWEPMSFFRQFGGNIYFLEEYDPEKTPILFIHGAGGTPRGWRNFVEHIDRTRFQPWFFYYPSGARIDSMSYLLLWKLINLQTKYQFNQIFITAHSMGGLVARSFIVNYGRQFPCVKLFVSLATPWGGDRMAEYGVQQSPVVIPSWIDMQPEGDFIKSLYRMKMPESVRFYMFCGHNGNRNPFQSNNDGTITLSSILDYRAQSEAEMNYVFDEDHTSILFSQAILNQYNTILDECDEKMSVSRNRSEGYVRIHFSFDDEFDGVRPVHMFILHPSGKKDADTVICLRDEDNGKVLGPFPSGEYVASMITPAARPKKNNIQVSIHSHTTKDLNFDFIPDGVIRGCVAAALTPEEKSIGMPDYRYRSADSSIEIESIVLKGSGLYRKLGPIEDKNIDYDDFLNNSYLISRDDFCIDTCFGFFGLPTGAYKLIIKANGYQSIEKDYSVSPGILQYFRITELTPTPRRE</sequence>
<dbReference type="InterPro" id="IPR029058">
    <property type="entry name" value="AB_hydrolase_fold"/>
</dbReference>